<accession>A0A926IAJ3</accession>
<dbReference type="EMBL" id="JACRSY010000032">
    <property type="protein sequence ID" value="MBC8580940.1"/>
    <property type="molecule type" value="Genomic_DNA"/>
</dbReference>
<organism evidence="1 2">
    <name type="scientific">Zhenhengia yiwuensis</name>
    <dbReference type="NCBI Taxonomy" id="2763666"/>
    <lineage>
        <taxon>Bacteria</taxon>
        <taxon>Bacillati</taxon>
        <taxon>Bacillota</taxon>
        <taxon>Clostridia</taxon>
        <taxon>Lachnospirales</taxon>
        <taxon>Lachnospiraceae</taxon>
        <taxon>Zhenhengia</taxon>
    </lineage>
</organism>
<keyword evidence="2" id="KW-1185">Reference proteome</keyword>
<proteinExistence type="predicted"/>
<reference evidence="1" key="1">
    <citation type="submission" date="2020-08" db="EMBL/GenBank/DDBJ databases">
        <title>Genome public.</title>
        <authorList>
            <person name="Liu C."/>
            <person name="Sun Q."/>
        </authorList>
    </citation>
    <scope>NUCLEOTIDE SEQUENCE</scope>
    <source>
        <strain evidence="1">NSJ-12</strain>
    </source>
</reference>
<evidence type="ECO:0000313" key="2">
    <source>
        <dbReference type="Proteomes" id="UP000655830"/>
    </source>
</evidence>
<gene>
    <name evidence="1" type="ORF">H8718_15580</name>
</gene>
<evidence type="ECO:0000313" key="1">
    <source>
        <dbReference type="EMBL" id="MBC8580940.1"/>
    </source>
</evidence>
<dbReference type="AlphaFoldDB" id="A0A926IAJ3"/>
<dbReference type="Proteomes" id="UP000655830">
    <property type="component" value="Unassembled WGS sequence"/>
</dbReference>
<comment type="caution">
    <text evidence="1">The sequence shown here is derived from an EMBL/GenBank/DDBJ whole genome shotgun (WGS) entry which is preliminary data.</text>
</comment>
<dbReference type="RefSeq" id="WP_249333623.1">
    <property type="nucleotide sequence ID" value="NZ_JACRSY010000032.1"/>
</dbReference>
<sequence length="113" mass="13289">MKQINDGYDFEMIVEESSKPNTLYKVTMRMEQLKKTWEENGAFLQDILAGYAVLIHEVSIRDNCYVDPTTHLKIMVDLEKMKRHDPTVQWLLDNNIIQQAPQPFKLYFPNGLN</sequence>
<name>A0A926IAJ3_9FIRM</name>
<protein>
    <submittedName>
        <fullName evidence="1">Uncharacterized protein</fullName>
    </submittedName>
</protein>